<feature type="compositionally biased region" description="Polar residues" evidence="2">
    <location>
        <begin position="161"/>
        <end position="170"/>
    </location>
</feature>
<sequence length="170" mass="19386">MAEIGKSVAAVCQFVETEQQKKAAKERKKVEKKEAEERVEVERQELEQKCKKEEKVRREAEKFEEVNKHLDIKVALRVGELREDVRLEIREAINDLCCAVARGKQKVNPFSGPGHESSASSSDTEELSESARNLSISEKRKREPEPVFDDSLPMEQPLKHTPTSLINRSS</sequence>
<proteinExistence type="predicted"/>
<keyword evidence="1" id="KW-0175">Coiled coil</keyword>
<evidence type="ECO:0000256" key="2">
    <source>
        <dbReference type="SAM" id="MobiDB-lite"/>
    </source>
</evidence>
<accession>A0A388KWH3</accession>
<feature type="region of interest" description="Disordered" evidence="2">
    <location>
        <begin position="105"/>
        <end position="170"/>
    </location>
</feature>
<feature type="coiled-coil region" evidence="1">
    <location>
        <begin position="14"/>
        <end position="66"/>
    </location>
</feature>
<evidence type="ECO:0000313" key="3">
    <source>
        <dbReference type="EMBL" id="GBG74332.1"/>
    </source>
</evidence>
<reference evidence="3 4" key="1">
    <citation type="journal article" date="2018" name="Cell">
        <title>The Chara Genome: Secondary Complexity and Implications for Plant Terrestrialization.</title>
        <authorList>
            <person name="Nishiyama T."/>
            <person name="Sakayama H."/>
            <person name="Vries J.D."/>
            <person name="Buschmann H."/>
            <person name="Saint-Marcoux D."/>
            <person name="Ullrich K.K."/>
            <person name="Haas F.B."/>
            <person name="Vanderstraeten L."/>
            <person name="Becker D."/>
            <person name="Lang D."/>
            <person name="Vosolsobe S."/>
            <person name="Rombauts S."/>
            <person name="Wilhelmsson P.K.I."/>
            <person name="Janitza P."/>
            <person name="Kern R."/>
            <person name="Heyl A."/>
            <person name="Rumpler F."/>
            <person name="Villalobos L.I.A.C."/>
            <person name="Clay J.M."/>
            <person name="Skokan R."/>
            <person name="Toyoda A."/>
            <person name="Suzuki Y."/>
            <person name="Kagoshima H."/>
            <person name="Schijlen E."/>
            <person name="Tajeshwar N."/>
            <person name="Catarino B."/>
            <person name="Hetherington A.J."/>
            <person name="Saltykova A."/>
            <person name="Bonnot C."/>
            <person name="Breuninger H."/>
            <person name="Symeonidi A."/>
            <person name="Radhakrishnan G.V."/>
            <person name="Van Nieuwerburgh F."/>
            <person name="Deforce D."/>
            <person name="Chang C."/>
            <person name="Karol K.G."/>
            <person name="Hedrich R."/>
            <person name="Ulvskov P."/>
            <person name="Glockner G."/>
            <person name="Delwiche C.F."/>
            <person name="Petrasek J."/>
            <person name="Van de Peer Y."/>
            <person name="Friml J."/>
            <person name="Beilby M."/>
            <person name="Dolan L."/>
            <person name="Kohara Y."/>
            <person name="Sugano S."/>
            <person name="Fujiyama A."/>
            <person name="Delaux P.-M."/>
            <person name="Quint M."/>
            <person name="TheiBen G."/>
            <person name="Hagemann M."/>
            <person name="Harholt J."/>
            <person name="Dunand C."/>
            <person name="Zachgo S."/>
            <person name="Langdale J."/>
            <person name="Maumus F."/>
            <person name="Straeten D.V.D."/>
            <person name="Gould S.B."/>
            <person name="Rensing S.A."/>
        </authorList>
    </citation>
    <scope>NUCLEOTIDE SEQUENCE [LARGE SCALE GENOMIC DNA]</scope>
    <source>
        <strain evidence="3 4">S276</strain>
    </source>
</reference>
<keyword evidence="4" id="KW-1185">Reference proteome</keyword>
<gene>
    <name evidence="3" type="ORF">CBR_g18743</name>
</gene>
<evidence type="ECO:0008006" key="5">
    <source>
        <dbReference type="Google" id="ProtNLM"/>
    </source>
</evidence>
<dbReference type="AlphaFoldDB" id="A0A388KWH3"/>
<name>A0A388KWH3_CHABU</name>
<dbReference type="Gramene" id="GBG74332">
    <property type="protein sequence ID" value="GBG74332"/>
    <property type="gene ID" value="CBR_g18743"/>
</dbReference>
<organism evidence="3 4">
    <name type="scientific">Chara braunii</name>
    <name type="common">Braun's stonewort</name>
    <dbReference type="NCBI Taxonomy" id="69332"/>
    <lineage>
        <taxon>Eukaryota</taxon>
        <taxon>Viridiplantae</taxon>
        <taxon>Streptophyta</taxon>
        <taxon>Charophyceae</taxon>
        <taxon>Charales</taxon>
        <taxon>Characeae</taxon>
        <taxon>Chara</taxon>
    </lineage>
</organism>
<evidence type="ECO:0000313" key="4">
    <source>
        <dbReference type="Proteomes" id="UP000265515"/>
    </source>
</evidence>
<comment type="caution">
    <text evidence="3">The sequence shown here is derived from an EMBL/GenBank/DDBJ whole genome shotgun (WGS) entry which is preliminary data.</text>
</comment>
<evidence type="ECO:0000256" key="1">
    <source>
        <dbReference type="SAM" id="Coils"/>
    </source>
</evidence>
<dbReference type="Proteomes" id="UP000265515">
    <property type="component" value="Unassembled WGS sequence"/>
</dbReference>
<dbReference type="EMBL" id="BFEA01000201">
    <property type="protein sequence ID" value="GBG74332.1"/>
    <property type="molecule type" value="Genomic_DNA"/>
</dbReference>
<protein>
    <recommendedName>
        <fullName evidence="5">RAB6-interacting golgin</fullName>
    </recommendedName>
</protein>